<dbReference type="InterPro" id="IPR004827">
    <property type="entry name" value="bZIP"/>
</dbReference>
<dbReference type="FunFam" id="1.20.5.170:FF:000075">
    <property type="entry name" value="BZIP transcription factor (MetR)"/>
    <property type="match status" value="1"/>
</dbReference>
<dbReference type="SUPFAM" id="SSF57959">
    <property type="entry name" value="Leucine zipper domain"/>
    <property type="match status" value="1"/>
</dbReference>
<dbReference type="InterPro" id="IPR046347">
    <property type="entry name" value="bZIP_sf"/>
</dbReference>
<accession>A0A7H8QQX9</accession>
<evidence type="ECO:0000256" key="5">
    <source>
        <dbReference type="ARBA" id="ARBA00023242"/>
    </source>
</evidence>
<dbReference type="Gene3D" id="1.20.5.170">
    <property type="match status" value="1"/>
</dbReference>
<evidence type="ECO:0000259" key="7">
    <source>
        <dbReference type="PROSITE" id="PS50217"/>
    </source>
</evidence>
<dbReference type="GO" id="GO:0000977">
    <property type="term" value="F:RNA polymerase II transcription regulatory region sequence-specific DNA binding"/>
    <property type="evidence" value="ECO:0007669"/>
    <property type="project" value="TreeGrafter"/>
</dbReference>
<gene>
    <name evidence="8" type="ORF">TRUGW13939_03471</name>
</gene>
<dbReference type="OrthoDB" id="1939598at2759"/>
<dbReference type="Proteomes" id="UP000509510">
    <property type="component" value="Chromosome II"/>
</dbReference>
<evidence type="ECO:0000256" key="2">
    <source>
        <dbReference type="ARBA" id="ARBA00023015"/>
    </source>
</evidence>
<dbReference type="GeneID" id="55990976"/>
<dbReference type="GO" id="GO:0005634">
    <property type="term" value="C:nucleus"/>
    <property type="evidence" value="ECO:0007669"/>
    <property type="project" value="UniProtKB-SubCell"/>
</dbReference>
<proteinExistence type="predicted"/>
<keyword evidence="3" id="KW-0238">DNA-binding</keyword>
<comment type="subcellular location">
    <subcellularLocation>
        <location evidence="1">Nucleus</location>
    </subcellularLocation>
</comment>
<dbReference type="PROSITE" id="PS50217">
    <property type="entry name" value="BZIP"/>
    <property type="match status" value="1"/>
</dbReference>
<dbReference type="PANTHER" id="PTHR13044:SF14">
    <property type="entry name" value="CRYPTOCEPHAL, ISOFORM A"/>
    <property type="match status" value="1"/>
</dbReference>
<feature type="region of interest" description="Disordered" evidence="6">
    <location>
        <begin position="130"/>
        <end position="198"/>
    </location>
</feature>
<organism evidence="8 9">
    <name type="scientific">Talaromyces rugulosus</name>
    <name type="common">Penicillium rugulosum</name>
    <dbReference type="NCBI Taxonomy" id="121627"/>
    <lineage>
        <taxon>Eukaryota</taxon>
        <taxon>Fungi</taxon>
        <taxon>Dikarya</taxon>
        <taxon>Ascomycota</taxon>
        <taxon>Pezizomycotina</taxon>
        <taxon>Eurotiomycetes</taxon>
        <taxon>Eurotiomycetidae</taxon>
        <taxon>Eurotiales</taxon>
        <taxon>Trichocomaceae</taxon>
        <taxon>Talaromyces</taxon>
        <taxon>Talaromyces sect. Islandici</taxon>
    </lineage>
</organism>
<keyword evidence="4" id="KW-0804">Transcription</keyword>
<protein>
    <recommendedName>
        <fullName evidence="7">BZIP domain-containing protein</fullName>
    </recommendedName>
</protein>
<evidence type="ECO:0000256" key="4">
    <source>
        <dbReference type="ARBA" id="ARBA00023163"/>
    </source>
</evidence>
<dbReference type="Pfam" id="PF07716">
    <property type="entry name" value="bZIP_2"/>
    <property type="match status" value="1"/>
</dbReference>
<dbReference type="GO" id="GO:0001228">
    <property type="term" value="F:DNA-binding transcription activator activity, RNA polymerase II-specific"/>
    <property type="evidence" value="ECO:0007669"/>
    <property type="project" value="TreeGrafter"/>
</dbReference>
<dbReference type="KEGG" id="trg:TRUGW13939_03471"/>
<reference evidence="9" key="1">
    <citation type="submission" date="2020-06" db="EMBL/GenBank/DDBJ databases">
        <title>A chromosome-scale genome assembly of Talaromyces rugulosus W13939.</title>
        <authorList>
            <person name="Wang B."/>
            <person name="Guo L."/>
            <person name="Ye K."/>
            <person name="Wang L."/>
        </authorList>
    </citation>
    <scope>NUCLEOTIDE SEQUENCE [LARGE SCALE GENOMIC DNA]</scope>
    <source>
        <strain evidence="9">W13939</strain>
    </source>
</reference>
<feature type="region of interest" description="Disordered" evidence="6">
    <location>
        <begin position="261"/>
        <end position="281"/>
    </location>
</feature>
<feature type="domain" description="BZIP" evidence="7">
    <location>
        <begin position="173"/>
        <end position="236"/>
    </location>
</feature>
<dbReference type="EMBL" id="CP055899">
    <property type="protein sequence ID" value="QKX56370.1"/>
    <property type="molecule type" value="Genomic_DNA"/>
</dbReference>
<evidence type="ECO:0000256" key="3">
    <source>
        <dbReference type="ARBA" id="ARBA00023125"/>
    </source>
</evidence>
<evidence type="ECO:0000313" key="8">
    <source>
        <dbReference type="EMBL" id="QKX56370.1"/>
    </source>
</evidence>
<dbReference type="PROSITE" id="PS00036">
    <property type="entry name" value="BZIP_BASIC"/>
    <property type="match status" value="1"/>
</dbReference>
<keyword evidence="2" id="KW-0805">Transcription regulation</keyword>
<keyword evidence="5" id="KW-0539">Nucleus</keyword>
<dbReference type="AlphaFoldDB" id="A0A7H8QQX9"/>
<evidence type="ECO:0000256" key="6">
    <source>
        <dbReference type="SAM" id="MobiDB-lite"/>
    </source>
</evidence>
<dbReference type="RefSeq" id="XP_035342548.1">
    <property type="nucleotide sequence ID" value="XM_035486655.1"/>
</dbReference>
<name>A0A7H8QQX9_TALRU</name>
<keyword evidence="9" id="KW-1185">Reference proteome</keyword>
<evidence type="ECO:0000313" key="9">
    <source>
        <dbReference type="Proteomes" id="UP000509510"/>
    </source>
</evidence>
<evidence type="ECO:0000256" key="1">
    <source>
        <dbReference type="ARBA" id="ARBA00004123"/>
    </source>
</evidence>
<dbReference type="PANTHER" id="PTHR13044">
    <property type="entry name" value="ACTIVATING TRANSCRIPTION FACTOR ATF 4/5"/>
    <property type="match status" value="1"/>
</dbReference>
<sequence>MSGYGGRRAPNFAQYLEDLNTIPSPYDQSLQQQQNESFNLDAELELFTNTEFLDFGHFGDMSMPLSYDPAEDDKTQDKKQGKQSDMNYMDLLTDLNNIPEYSADFTSASNNMPMTSTFPVLPHVDDSTFKSHAQTPAAKSGASSIVSTPTPGPTGGKRKQSQDSKTSGEPARAAAEEDKRRRNTAASARFRVKKKQREQALELSVKEANEKNNKLEARLSQLELENKWLKNLITEKNGAEDSADGHKSENDIAQMFKKFLANQKTDGKRQTTNSKIGVGTA</sequence>
<dbReference type="CDD" id="cd14705">
    <property type="entry name" value="bZIP_Zip1"/>
    <property type="match status" value="1"/>
</dbReference>